<feature type="domain" description="Ig-like" evidence="11">
    <location>
        <begin position="314"/>
        <end position="360"/>
    </location>
</feature>
<evidence type="ECO:0000256" key="9">
    <source>
        <dbReference type="ARBA" id="ARBA00023319"/>
    </source>
</evidence>
<evidence type="ECO:0000259" key="11">
    <source>
        <dbReference type="PROSITE" id="PS50835"/>
    </source>
</evidence>
<evidence type="ECO:0000256" key="1">
    <source>
        <dbReference type="ARBA" id="ARBA00004167"/>
    </source>
</evidence>
<dbReference type="CDD" id="cd00096">
    <property type="entry name" value="Ig"/>
    <property type="match status" value="1"/>
</dbReference>
<evidence type="ECO:0000256" key="10">
    <source>
        <dbReference type="SAM" id="SignalP"/>
    </source>
</evidence>
<dbReference type="Pfam" id="PF13927">
    <property type="entry name" value="Ig_3"/>
    <property type="match status" value="2"/>
</dbReference>
<dbReference type="FunFam" id="2.60.40.10:FF:000333">
    <property type="entry name" value="Down syndrome cell adhesion molecule"/>
    <property type="match status" value="1"/>
</dbReference>
<dbReference type="GO" id="GO:0007411">
    <property type="term" value="P:axon guidance"/>
    <property type="evidence" value="ECO:0007669"/>
    <property type="project" value="TreeGrafter"/>
</dbReference>
<dbReference type="InterPro" id="IPR003599">
    <property type="entry name" value="Ig_sub"/>
</dbReference>
<dbReference type="Proteomes" id="UP000324832">
    <property type="component" value="Unassembled WGS sequence"/>
</dbReference>
<evidence type="ECO:0000256" key="4">
    <source>
        <dbReference type="ARBA" id="ARBA00022737"/>
    </source>
</evidence>
<feature type="chain" id="PRO_5022935090" description="Ig-like domain-containing protein" evidence="10">
    <location>
        <begin position="21"/>
        <end position="659"/>
    </location>
</feature>
<dbReference type="GO" id="GO:0007156">
    <property type="term" value="P:homophilic cell adhesion via plasma membrane adhesion molecules"/>
    <property type="evidence" value="ECO:0007669"/>
    <property type="project" value="TreeGrafter"/>
</dbReference>
<protein>
    <recommendedName>
        <fullName evidence="11">Ig-like domain-containing protein</fullName>
    </recommendedName>
</protein>
<keyword evidence="8" id="KW-1015">Disulfide bond</keyword>
<keyword evidence="4" id="KW-0677">Repeat</keyword>
<accession>A0A5E4QLE5</accession>
<dbReference type="GO" id="GO:0030424">
    <property type="term" value="C:axon"/>
    <property type="evidence" value="ECO:0007669"/>
    <property type="project" value="TreeGrafter"/>
</dbReference>
<evidence type="ECO:0000256" key="5">
    <source>
        <dbReference type="ARBA" id="ARBA00022889"/>
    </source>
</evidence>
<evidence type="ECO:0000256" key="6">
    <source>
        <dbReference type="ARBA" id="ARBA00022989"/>
    </source>
</evidence>
<dbReference type="AlphaFoldDB" id="A0A5E4QLE5"/>
<dbReference type="SMART" id="SM00409">
    <property type="entry name" value="IG"/>
    <property type="match status" value="4"/>
</dbReference>
<keyword evidence="3 10" id="KW-0732">Signal</keyword>
<dbReference type="FunFam" id="2.60.40.10:FF:000017">
    <property type="entry name" value="Down syndrome cell adhesion molecule b"/>
    <property type="match status" value="1"/>
</dbReference>
<dbReference type="SMART" id="SM00408">
    <property type="entry name" value="IGc2"/>
    <property type="match status" value="5"/>
</dbReference>
<dbReference type="PANTHER" id="PTHR10075">
    <property type="entry name" value="BASIGIN RELATED"/>
    <property type="match status" value="1"/>
</dbReference>
<keyword evidence="2" id="KW-0812">Transmembrane</keyword>
<dbReference type="PROSITE" id="PS50835">
    <property type="entry name" value="IG_LIKE"/>
    <property type="match status" value="5"/>
</dbReference>
<dbReference type="InterPro" id="IPR036179">
    <property type="entry name" value="Ig-like_dom_sf"/>
</dbReference>
<dbReference type="InterPro" id="IPR013106">
    <property type="entry name" value="Ig_V-set"/>
</dbReference>
<reference evidence="12 13" key="1">
    <citation type="submission" date="2017-07" db="EMBL/GenBank/DDBJ databases">
        <authorList>
            <person name="Talla V."/>
            <person name="Backstrom N."/>
        </authorList>
    </citation>
    <scope>NUCLEOTIDE SEQUENCE [LARGE SCALE GENOMIC DNA]</scope>
</reference>
<dbReference type="InterPro" id="IPR013783">
    <property type="entry name" value="Ig-like_fold"/>
</dbReference>
<dbReference type="GO" id="GO:0070593">
    <property type="term" value="P:dendrite self-avoidance"/>
    <property type="evidence" value="ECO:0007669"/>
    <property type="project" value="TreeGrafter"/>
</dbReference>
<dbReference type="EMBL" id="FZQP02003568">
    <property type="protein sequence ID" value="VVC98465.1"/>
    <property type="molecule type" value="Genomic_DNA"/>
</dbReference>
<dbReference type="SUPFAM" id="SSF48726">
    <property type="entry name" value="Immunoglobulin"/>
    <property type="match status" value="4"/>
</dbReference>
<feature type="domain" description="Ig-like" evidence="11">
    <location>
        <begin position="94"/>
        <end position="201"/>
    </location>
</feature>
<evidence type="ECO:0000256" key="7">
    <source>
        <dbReference type="ARBA" id="ARBA00023136"/>
    </source>
</evidence>
<evidence type="ECO:0000256" key="3">
    <source>
        <dbReference type="ARBA" id="ARBA00022729"/>
    </source>
</evidence>
<keyword evidence="6" id="KW-1133">Transmembrane helix</keyword>
<evidence type="ECO:0000313" key="12">
    <source>
        <dbReference type="EMBL" id="VVC98465.1"/>
    </source>
</evidence>
<keyword evidence="9" id="KW-0393">Immunoglobulin domain</keyword>
<evidence type="ECO:0000256" key="8">
    <source>
        <dbReference type="ARBA" id="ARBA00023157"/>
    </source>
</evidence>
<dbReference type="Pfam" id="PF07679">
    <property type="entry name" value="I-set"/>
    <property type="match status" value="1"/>
</dbReference>
<dbReference type="GO" id="GO:0005886">
    <property type="term" value="C:plasma membrane"/>
    <property type="evidence" value="ECO:0007669"/>
    <property type="project" value="TreeGrafter"/>
</dbReference>
<gene>
    <name evidence="12" type="ORF">LSINAPIS_LOCUS9544</name>
</gene>
<feature type="domain" description="Ig-like" evidence="11">
    <location>
        <begin position="559"/>
        <end position="648"/>
    </location>
</feature>
<dbReference type="InterPro" id="IPR003598">
    <property type="entry name" value="Ig_sub2"/>
</dbReference>
<dbReference type="SMART" id="SM00406">
    <property type="entry name" value="IGv"/>
    <property type="match status" value="1"/>
</dbReference>
<name>A0A5E4QLE5_9NEOP</name>
<dbReference type="PANTHER" id="PTHR10075:SF100">
    <property type="entry name" value="FASCICLIN-2"/>
    <property type="match status" value="1"/>
</dbReference>
<feature type="domain" description="Ig-like" evidence="11">
    <location>
        <begin position="468"/>
        <end position="554"/>
    </location>
</feature>
<dbReference type="Gene3D" id="2.60.40.10">
    <property type="entry name" value="Immunoglobulins"/>
    <property type="match status" value="5"/>
</dbReference>
<comment type="subcellular location">
    <subcellularLocation>
        <location evidence="1">Membrane</location>
        <topology evidence="1">Single-pass membrane protein</topology>
    </subcellularLocation>
</comment>
<proteinExistence type="predicted"/>
<feature type="domain" description="Ig-like" evidence="11">
    <location>
        <begin position="365"/>
        <end position="463"/>
    </location>
</feature>
<feature type="signal peptide" evidence="10">
    <location>
        <begin position="1"/>
        <end position="20"/>
    </location>
</feature>
<dbReference type="GO" id="GO:0098632">
    <property type="term" value="F:cell-cell adhesion mediator activity"/>
    <property type="evidence" value="ECO:0007669"/>
    <property type="project" value="TreeGrafter"/>
</dbReference>
<keyword evidence="5" id="KW-0130">Cell adhesion</keyword>
<dbReference type="InterPro" id="IPR007110">
    <property type="entry name" value="Ig-like_dom"/>
</dbReference>
<evidence type="ECO:0000256" key="2">
    <source>
        <dbReference type="ARBA" id="ARBA00022692"/>
    </source>
</evidence>
<keyword evidence="7" id="KW-0472">Membrane</keyword>
<sequence>MLAASAIMVAIVSLISGCGAASSSDATRLGPVFTSEPGGLLRFPATAGARVWCAARGPGDTPLAVTWLADDNTPLTDLPGLRRVFSNGTVEFLPSAIHRAGVDASKWEVRLVAGEVRAGGIAALQCRVSGTQARAALWYRRDEPLQLSPPSPVLTVDARYLVAGDTLLIRDVTAADAGEYSCAVRNELTGHTRRAPPSVLTVLDGASSSAPRLASASRHLTVTSARDVTCLPWYREEQGRLQPVEATASGPVWLWGGGAALCVTTAAATVQHTGGAWLCKAYNVFGDATAQLRLEVDDDLSVSLAPNLLVGEAGSTVRLNCTVSAPGATLQWLHNGAPLPGASGTTLVLRGLARSHAGMYQYSPPEMQYTFIEQALRSGGSVALRCVATALPPPRFVWLLDGQPLQQSLPRHRYSISEERSASAVGEVVSVLNISATQPSDGGQYTCRAHNSRGEALHSARLNIYGPPSVRQMAPVRAVAGENITVLCPYAGYPISEVRWSMRGAGGVVGRTGRVRARSAALMLSPALPADAGVYTCSVSAPAAPPAVLDVEIQVRNPPKISPFMFSPELTEGSSVQVLCGVSSGDKPVYFSWLKDGEPLSPKLQIEEKSLNEFSLLMFPQLSARHSGQYTCRVTNHAATADYTATLVVNGILSLLFTL</sequence>
<dbReference type="InterPro" id="IPR013098">
    <property type="entry name" value="Ig_I-set"/>
</dbReference>
<keyword evidence="13" id="KW-1185">Reference proteome</keyword>
<organism evidence="12 13">
    <name type="scientific">Leptidea sinapis</name>
    <dbReference type="NCBI Taxonomy" id="189913"/>
    <lineage>
        <taxon>Eukaryota</taxon>
        <taxon>Metazoa</taxon>
        <taxon>Ecdysozoa</taxon>
        <taxon>Arthropoda</taxon>
        <taxon>Hexapoda</taxon>
        <taxon>Insecta</taxon>
        <taxon>Pterygota</taxon>
        <taxon>Neoptera</taxon>
        <taxon>Endopterygota</taxon>
        <taxon>Lepidoptera</taxon>
        <taxon>Glossata</taxon>
        <taxon>Ditrysia</taxon>
        <taxon>Papilionoidea</taxon>
        <taxon>Pieridae</taxon>
        <taxon>Dismorphiinae</taxon>
        <taxon>Leptidea</taxon>
    </lineage>
</organism>
<evidence type="ECO:0000313" key="13">
    <source>
        <dbReference type="Proteomes" id="UP000324832"/>
    </source>
</evidence>